<dbReference type="UniPathway" id="UPA00143"/>
<evidence type="ECO:0000256" key="3">
    <source>
        <dbReference type="ARBA" id="ARBA00011194"/>
    </source>
</evidence>
<evidence type="ECO:0000259" key="8">
    <source>
        <dbReference type="Pfam" id="PF01466"/>
    </source>
</evidence>
<keyword evidence="11" id="KW-1185">Reference proteome</keyword>
<dbReference type="CDD" id="cd18322">
    <property type="entry name" value="BTB_POZ_SKP1"/>
    <property type="match status" value="1"/>
</dbReference>
<sequence length="192" mass="21839">MASKSQDTTVTGDTSKPEKKLITLTSSDNVDIEVEREVLQCFSLIKDMLDDLGDPENGDTIPIANVSARVLKKVIEWCTHHRNDPRPSADDKVEGRDETTGPNTDRKKIEISEWDQEFLKVDEQEMLFEILLAANYLDIKALLDLCCMAVANIVKACVTPEKIRAKFGIENDFTPEEEEQIRRENEWAEQPE</sequence>
<dbReference type="GO" id="GO:0006511">
    <property type="term" value="P:ubiquitin-dependent protein catabolic process"/>
    <property type="evidence" value="ECO:0007669"/>
    <property type="project" value="InterPro"/>
</dbReference>
<dbReference type="Pfam" id="PF01466">
    <property type="entry name" value="Skp1"/>
    <property type="match status" value="1"/>
</dbReference>
<evidence type="ECO:0000313" key="10">
    <source>
        <dbReference type="EMBL" id="OXV08368.1"/>
    </source>
</evidence>
<comment type="subunit">
    <text evidence="3 6">Component of the SCF (SKP1-CUL1-F-box protein) E3 ubiquitin ligase complexes.</text>
</comment>
<comment type="function">
    <text evidence="5">Essential component of the SCF (SKP1-CUL1-F-box protein) E3 ubiquitin ligase complexes, which mediate the ubiquitination and subsequent proteasomal degradation of target proteins. Controls sulfur metabolite repression, probably by mediating the inactivation or degradation of the metR transcription factor.</text>
</comment>
<dbReference type="OrthoDB" id="2342932at2759"/>
<dbReference type="Gene3D" id="3.30.710.10">
    <property type="entry name" value="Potassium Channel Kv1.1, Chain A"/>
    <property type="match status" value="1"/>
</dbReference>
<organism evidence="10 11">
    <name type="scientific">Elaphomyces granulatus</name>
    <dbReference type="NCBI Taxonomy" id="519963"/>
    <lineage>
        <taxon>Eukaryota</taxon>
        <taxon>Fungi</taxon>
        <taxon>Dikarya</taxon>
        <taxon>Ascomycota</taxon>
        <taxon>Pezizomycotina</taxon>
        <taxon>Eurotiomycetes</taxon>
        <taxon>Eurotiomycetidae</taxon>
        <taxon>Eurotiales</taxon>
        <taxon>Elaphomycetaceae</taxon>
        <taxon>Elaphomyces</taxon>
    </lineage>
</organism>
<dbReference type="InterPro" id="IPR016072">
    <property type="entry name" value="Skp1_comp_dimer"/>
</dbReference>
<comment type="pathway">
    <text evidence="1 6">Protein modification; protein ubiquitination.</text>
</comment>
<feature type="region of interest" description="Disordered" evidence="7">
    <location>
        <begin position="1"/>
        <end position="21"/>
    </location>
</feature>
<feature type="region of interest" description="Disordered" evidence="7">
    <location>
        <begin position="82"/>
        <end position="107"/>
    </location>
</feature>
<dbReference type="SUPFAM" id="SSF54695">
    <property type="entry name" value="POZ domain"/>
    <property type="match status" value="1"/>
</dbReference>
<evidence type="ECO:0000259" key="9">
    <source>
        <dbReference type="Pfam" id="PF03931"/>
    </source>
</evidence>
<evidence type="ECO:0000256" key="1">
    <source>
        <dbReference type="ARBA" id="ARBA00004906"/>
    </source>
</evidence>
<dbReference type="GO" id="GO:0016567">
    <property type="term" value="P:protein ubiquitination"/>
    <property type="evidence" value="ECO:0007669"/>
    <property type="project" value="UniProtKB-UniPathway"/>
</dbReference>
<dbReference type="InterPro" id="IPR016897">
    <property type="entry name" value="SKP1"/>
</dbReference>
<dbReference type="SMART" id="SM00512">
    <property type="entry name" value="Skp1"/>
    <property type="match status" value="1"/>
</dbReference>
<dbReference type="PIRSF" id="PIRSF028729">
    <property type="entry name" value="E3_ubiquit_lig_SCF_Skp"/>
    <property type="match status" value="1"/>
</dbReference>
<dbReference type="SUPFAM" id="SSF81382">
    <property type="entry name" value="Skp1 dimerisation domain-like"/>
    <property type="match status" value="1"/>
</dbReference>
<proteinExistence type="inferred from homology"/>
<dbReference type="Pfam" id="PF03931">
    <property type="entry name" value="Skp1_POZ"/>
    <property type="match status" value="1"/>
</dbReference>
<feature type="domain" description="SKP1 component POZ" evidence="9">
    <location>
        <begin position="20"/>
        <end position="83"/>
    </location>
</feature>
<dbReference type="AlphaFoldDB" id="A0A232LWF6"/>
<feature type="domain" description="SKP1 component dimerisation" evidence="8">
    <location>
        <begin position="140"/>
        <end position="188"/>
    </location>
</feature>
<name>A0A232LWF6_9EURO</name>
<protein>
    <recommendedName>
        <fullName evidence="6">E3 ubiquitin ligase complex SCF subunit</fullName>
    </recommendedName>
</protein>
<dbReference type="PANTHER" id="PTHR11165">
    <property type="entry name" value="SKP1"/>
    <property type="match status" value="1"/>
</dbReference>
<evidence type="ECO:0000256" key="4">
    <source>
        <dbReference type="ARBA" id="ARBA00022786"/>
    </source>
</evidence>
<dbReference type="InterPro" id="IPR036296">
    <property type="entry name" value="SKP1-like_dim_sf"/>
</dbReference>
<dbReference type="InterPro" id="IPR011333">
    <property type="entry name" value="SKP1/BTB/POZ_sf"/>
</dbReference>
<evidence type="ECO:0000256" key="5">
    <source>
        <dbReference type="ARBA" id="ARBA00045385"/>
    </source>
</evidence>
<evidence type="ECO:0000256" key="6">
    <source>
        <dbReference type="PIRNR" id="PIRNR028729"/>
    </source>
</evidence>
<evidence type="ECO:0000256" key="7">
    <source>
        <dbReference type="SAM" id="MobiDB-lite"/>
    </source>
</evidence>
<comment type="similarity">
    <text evidence="2 6">Belongs to the SKP1 family.</text>
</comment>
<evidence type="ECO:0000256" key="2">
    <source>
        <dbReference type="ARBA" id="ARBA00009993"/>
    </source>
</evidence>
<accession>A0A232LWF6</accession>
<dbReference type="InterPro" id="IPR016073">
    <property type="entry name" value="Skp1_comp_POZ"/>
</dbReference>
<dbReference type="Proteomes" id="UP000243515">
    <property type="component" value="Unassembled WGS sequence"/>
</dbReference>
<dbReference type="EMBL" id="NPHW01004153">
    <property type="protein sequence ID" value="OXV08368.1"/>
    <property type="molecule type" value="Genomic_DNA"/>
</dbReference>
<keyword evidence="4 6" id="KW-0833">Ubl conjugation pathway</keyword>
<reference evidence="10 11" key="1">
    <citation type="journal article" date="2015" name="Environ. Microbiol.">
        <title>Metagenome sequence of Elaphomyces granulatus from sporocarp tissue reveals Ascomycota ectomycorrhizal fingerprints of genome expansion and a Proteobacteria-rich microbiome.</title>
        <authorList>
            <person name="Quandt C.A."/>
            <person name="Kohler A."/>
            <person name="Hesse C.N."/>
            <person name="Sharpton T.J."/>
            <person name="Martin F."/>
            <person name="Spatafora J.W."/>
        </authorList>
    </citation>
    <scope>NUCLEOTIDE SEQUENCE [LARGE SCALE GENOMIC DNA]</scope>
    <source>
        <strain evidence="10 11">OSC145934</strain>
    </source>
</reference>
<evidence type="ECO:0000313" key="11">
    <source>
        <dbReference type="Proteomes" id="UP000243515"/>
    </source>
</evidence>
<dbReference type="InterPro" id="IPR001232">
    <property type="entry name" value="SKP1-like"/>
</dbReference>
<gene>
    <name evidence="10" type="ORF">Egran_03869</name>
</gene>
<comment type="caution">
    <text evidence="10">The sequence shown here is derived from an EMBL/GenBank/DDBJ whole genome shotgun (WGS) entry which is preliminary data.</text>
</comment>
<dbReference type="FunFam" id="3.30.710.10:FF:000026">
    <property type="entry name" value="E3 ubiquitin ligase complex SCF subunit"/>
    <property type="match status" value="1"/>
</dbReference>
<feature type="compositionally biased region" description="Polar residues" evidence="7">
    <location>
        <begin position="1"/>
        <end position="14"/>
    </location>
</feature>